<dbReference type="GeneID" id="76196811"/>
<dbReference type="InterPro" id="IPR029044">
    <property type="entry name" value="Nucleotide-diphossugar_trans"/>
</dbReference>
<dbReference type="AlphaFoldDB" id="A0A0K2XP15"/>
<accession>A0A0K2XP15</accession>
<reference evidence="2" key="1">
    <citation type="submission" date="2014-12" db="EMBL/GenBank/DDBJ databases">
        <authorList>
            <person name="Smet A."/>
        </authorList>
    </citation>
    <scope>NUCLEOTIDE SEQUENCE [LARGE SCALE GENOMIC DNA]</scope>
</reference>
<dbReference type="SUPFAM" id="SSF53448">
    <property type="entry name" value="Nucleotide-diphospho-sugar transferases"/>
    <property type="match status" value="1"/>
</dbReference>
<dbReference type="Proteomes" id="UP000046090">
    <property type="component" value="Unassembled WGS sequence"/>
</dbReference>
<dbReference type="RefSeq" id="WP_053825443.1">
    <property type="nucleotide sequence ID" value="NZ_AP026684.1"/>
</dbReference>
<gene>
    <name evidence="1" type="ORF">HHE01_10700</name>
</gene>
<protein>
    <submittedName>
        <fullName evidence="1">Uncharacterized protein</fullName>
    </submittedName>
</protein>
<dbReference type="Gene3D" id="3.90.550.10">
    <property type="entry name" value="Spore Coat Polysaccharide Biosynthesis Protein SpsA, Chain A"/>
    <property type="match status" value="1"/>
</dbReference>
<dbReference type="OrthoDB" id="695971at2"/>
<evidence type="ECO:0000313" key="2">
    <source>
        <dbReference type="Proteomes" id="UP000046090"/>
    </source>
</evidence>
<sequence length="131" mass="15415">MFYKIHCLVQGVDATQKSKIEQGLSAFRKFSSVEFMDLEFEPRATLSIDMPLCDLSFEEWSNIYNDHFNIGFAVYNLKAWRVHNLEDQCVEFFTKGDISFLHPNTTTLLYHKNILELPYIYNANPHHNHPQ</sequence>
<dbReference type="STRING" id="1216962.BN341_4890"/>
<dbReference type="EMBL" id="CDMK01000001">
    <property type="protein sequence ID" value="CRI34224.1"/>
    <property type="molecule type" value="Genomic_DNA"/>
</dbReference>
<evidence type="ECO:0000313" key="1">
    <source>
        <dbReference type="EMBL" id="CRI34224.1"/>
    </source>
</evidence>
<keyword evidence="2" id="KW-1185">Reference proteome</keyword>
<organism evidence="1 2">
    <name type="scientific">Helicobacter heilmannii</name>
    <dbReference type="NCBI Taxonomy" id="35817"/>
    <lineage>
        <taxon>Bacteria</taxon>
        <taxon>Pseudomonadati</taxon>
        <taxon>Campylobacterota</taxon>
        <taxon>Epsilonproteobacteria</taxon>
        <taxon>Campylobacterales</taxon>
        <taxon>Helicobacteraceae</taxon>
        <taxon>Helicobacter</taxon>
    </lineage>
</organism>
<name>A0A0K2XP15_HELHE</name>
<proteinExistence type="predicted"/>